<dbReference type="InterPro" id="IPR036393">
    <property type="entry name" value="AceGlu_kinase-like_sf"/>
</dbReference>
<dbReference type="InterPro" id="IPR001048">
    <property type="entry name" value="Asp/Glu/Uridylate_kinase"/>
</dbReference>
<keyword evidence="4" id="KW-0378">Hydrolase</keyword>
<keyword evidence="11" id="KW-1185">Reference proteome</keyword>
<dbReference type="InterPro" id="IPR002933">
    <property type="entry name" value="Peptidase_M20"/>
</dbReference>
<feature type="domain" description="Aspartate/glutamate/uridylate kinase" evidence="9">
    <location>
        <begin position="16"/>
        <end position="256"/>
    </location>
</feature>
<protein>
    <submittedName>
        <fullName evidence="10">M20/M25/M40 family metallo-hydrolase</fullName>
    </submittedName>
</protein>
<sequence length="720" mass="74758">MSVLGHVASTRKAALYVVKIGSASLGHDALFDEVALLRRRGARVLLVAGGAAGITRHYADIGRKVRTLSLRGDSEVRYCPPEEMPHIVDAYERVTLPRVREALTSRGLTVLTSVARDGALVSAQANRPLRAVRDGRTTVVRDHRAGTVTGVAVDRLKVLLDAFDVVCLSPPVADGAGGSALNVDADVLAAELANALAADHLRLVTGTPGLLADPEDPASRLTDVVRGEGERFARGRMRQKVRAAEIALDGSADVAITGPHILSPASGTRFWRAPAPAPDLSLLARAVEISSVSADERELAEYLAGWCTERGVHAEIDAAGNLVATRGSGDRRLLMLGHLDTVPHRWPVRWDGLTITGRGCVDAKASLVAYLETLADMDVPSWAQVRVVGAVEEEVTSAGAFHARDHYPADAVVVGEPSGEKALTIGYYGLLKVRLRVSHSVGHTAGQGVTTAADQLVDVLGRLREEIGEADSQALVAVLGIHAVNGGDVQLGEAVIDVRVPPALDLEHLVELVRRVAGPVVVEVLRATPGVITSRTSPLVKAFSRAFREEGVAPRFLAKKGSSDMNTLATTWRGVPMVAYGAGDSALDHTPDEHLDAEEFRRARTVLSRAVANWVAQARPPEAPATPPDTAGAGAESTGSTEGAESTGAVVGARPAKGAGAARTAETAKGAGITETAETAETAGAVKTAGAAGAVKTAGAAGAAETAGAAEADAGERTPL</sequence>
<dbReference type="Gene3D" id="3.40.1160.10">
    <property type="entry name" value="Acetylglutamate kinase-like"/>
    <property type="match status" value="1"/>
</dbReference>
<dbReference type="Gene3D" id="3.40.630.10">
    <property type="entry name" value="Zn peptidases"/>
    <property type="match status" value="2"/>
</dbReference>
<dbReference type="InterPro" id="IPR010175">
    <property type="entry name" value="LysK"/>
</dbReference>
<keyword evidence="7" id="KW-0170">Cobalt</keyword>
<evidence type="ECO:0000256" key="6">
    <source>
        <dbReference type="ARBA" id="ARBA00023154"/>
    </source>
</evidence>
<evidence type="ECO:0000256" key="5">
    <source>
        <dbReference type="ARBA" id="ARBA00022833"/>
    </source>
</evidence>
<dbReference type="PROSITE" id="PS00758">
    <property type="entry name" value="ARGE_DAPE_CPG2_1"/>
    <property type="match status" value="1"/>
</dbReference>
<accession>A0ABV5T9Y1</accession>
<dbReference type="PANTHER" id="PTHR43808">
    <property type="entry name" value="ACETYLORNITHINE DEACETYLASE"/>
    <property type="match status" value="1"/>
</dbReference>
<dbReference type="SUPFAM" id="SSF53633">
    <property type="entry name" value="Carbamate kinase-like"/>
    <property type="match status" value="1"/>
</dbReference>
<organism evidence="10 11">
    <name type="scientific">Streptosporangium vulgare</name>
    <dbReference type="NCBI Taxonomy" id="46190"/>
    <lineage>
        <taxon>Bacteria</taxon>
        <taxon>Bacillati</taxon>
        <taxon>Actinomycetota</taxon>
        <taxon>Actinomycetes</taxon>
        <taxon>Streptosporangiales</taxon>
        <taxon>Streptosporangiaceae</taxon>
        <taxon>Streptosporangium</taxon>
    </lineage>
</organism>
<keyword evidence="3" id="KW-0479">Metal-binding</keyword>
<evidence type="ECO:0000313" key="10">
    <source>
        <dbReference type="EMBL" id="MFB9675891.1"/>
    </source>
</evidence>
<keyword evidence="6" id="KW-0457">Lysine biosynthesis</keyword>
<evidence type="ECO:0000256" key="4">
    <source>
        <dbReference type="ARBA" id="ARBA00022801"/>
    </source>
</evidence>
<keyword evidence="1" id="KW-0963">Cytoplasm</keyword>
<evidence type="ECO:0000256" key="3">
    <source>
        <dbReference type="ARBA" id="ARBA00022723"/>
    </source>
</evidence>
<evidence type="ECO:0000256" key="7">
    <source>
        <dbReference type="ARBA" id="ARBA00023285"/>
    </source>
</evidence>
<evidence type="ECO:0000256" key="1">
    <source>
        <dbReference type="ARBA" id="ARBA00022490"/>
    </source>
</evidence>
<reference evidence="10 11" key="1">
    <citation type="submission" date="2024-09" db="EMBL/GenBank/DDBJ databases">
        <authorList>
            <person name="Sun Q."/>
            <person name="Mori K."/>
        </authorList>
    </citation>
    <scope>NUCLEOTIDE SEQUENCE [LARGE SCALE GENOMIC DNA]</scope>
    <source>
        <strain evidence="10 11">JCM 3028</strain>
    </source>
</reference>
<dbReference type="EMBL" id="JBHMBS010000004">
    <property type="protein sequence ID" value="MFB9675891.1"/>
    <property type="molecule type" value="Genomic_DNA"/>
</dbReference>
<feature type="compositionally biased region" description="Low complexity" evidence="8">
    <location>
        <begin position="648"/>
        <end position="712"/>
    </location>
</feature>
<name>A0ABV5T9Y1_9ACTN</name>
<evidence type="ECO:0000256" key="8">
    <source>
        <dbReference type="SAM" id="MobiDB-lite"/>
    </source>
</evidence>
<proteinExistence type="predicted"/>
<evidence type="ECO:0000256" key="2">
    <source>
        <dbReference type="ARBA" id="ARBA00022605"/>
    </source>
</evidence>
<keyword evidence="5" id="KW-0862">Zinc</keyword>
<evidence type="ECO:0000313" key="11">
    <source>
        <dbReference type="Proteomes" id="UP001589610"/>
    </source>
</evidence>
<comment type="caution">
    <text evidence="10">The sequence shown here is derived from an EMBL/GenBank/DDBJ whole genome shotgun (WGS) entry which is preliminary data.</text>
</comment>
<dbReference type="PANTHER" id="PTHR43808:SF28">
    <property type="entry name" value="[LYSW]-LYSINE_[LYSW]-ORNITHINE HYDROLASE"/>
    <property type="match status" value="1"/>
</dbReference>
<keyword evidence="2" id="KW-0028">Amino-acid biosynthesis</keyword>
<dbReference type="RefSeq" id="WP_344745375.1">
    <property type="nucleotide sequence ID" value="NZ_BAAAWW010000064.1"/>
</dbReference>
<dbReference type="Proteomes" id="UP001589610">
    <property type="component" value="Unassembled WGS sequence"/>
</dbReference>
<feature type="region of interest" description="Disordered" evidence="8">
    <location>
        <begin position="615"/>
        <end position="720"/>
    </location>
</feature>
<dbReference type="Pfam" id="PF00696">
    <property type="entry name" value="AA_kinase"/>
    <property type="match status" value="1"/>
</dbReference>
<dbReference type="SUPFAM" id="SSF53187">
    <property type="entry name" value="Zn-dependent exopeptidases"/>
    <property type="match status" value="1"/>
</dbReference>
<dbReference type="InterPro" id="IPR001261">
    <property type="entry name" value="ArgE/DapE_CS"/>
</dbReference>
<gene>
    <name evidence="10" type="ORF">ACFFRH_10365</name>
</gene>
<dbReference type="InterPro" id="IPR050072">
    <property type="entry name" value="Peptidase_M20A"/>
</dbReference>
<dbReference type="NCBIfam" id="TIGR01902">
    <property type="entry name" value="dapE-lys-deAc"/>
    <property type="match status" value="1"/>
</dbReference>
<dbReference type="Pfam" id="PF01546">
    <property type="entry name" value="Peptidase_M20"/>
    <property type="match status" value="1"/>
</dbReference>
<evidence type="ECO:0000259" key="9">
    <source>
        <dbReference type="Pfam" id="PF00696"/>
    </source>
</evidence>